<evidence type="ECO:0000256" key="7">
    <source>
        <dbReference type="SAM" id="MobiDB-lite"/>
    </source>
</evidence>
<keyword evidence="5 6" id="KW-0067">ATP-binding</keyword>
<keyword evidence="2" id="KW-0808">Transferase</keyword>
<feature type="region of interest" description="Disordered" evidence="7">
    <location>
        <begin position="1051"/>
        <end position="1086"/>
    </location>
</feature>
<proteinExistence type="predicted"/>
<dbReference type="Proteomes" id="UP000694941">
    <property type="component" value="Unplaced"/>
</dbReference>
<feature type="compositionally biased region" description="Basic and acidic residues" evidence="7">
    <location>
        <begin position="935"/>
        <end position="944"/>
    </location>
</feature>
<feature type="compositionally biased region" description="Polar residues" evidence="7">
    <location>
        <begin position="1120"/>
        <end position="1146"/>
    </location>
</feature>
<evidence type="ECO:0000256" key="1">
    <source>
        <dbReference type="ARBA" id="ARBA00022527"/>
    </source>
</evidence>
<feature type="region of interest" description="Disordered" evidence="7">
    <location>
        <begin position="568"/>
        <end position="587"/>
    </location>
</feature>
<feature type="compositionally biased region" description="Basic and acidic residues" evidence="7">
    <location>
        <begin position="650"/>
        <end position="659"/>
    </location>
</feature>
<feature type="compositionally biased region" description="Basic and acidic residues" evidence="7">
    <location>
        <begin position="1077"/>
        <end position="1086"/>
    </location>
</feature>
<dbReference type="InterPro" id="IPR050235">
    <property type="entry name" value="CK1_Ser-Thr_kinase"/>
</dbReference>
<feature type="compositionally biased region" description="Basic and acidic residues" evidence="7">
    <location>
        <begin position="1319"/>
        <end position="1329"/>
    </location>
</feature>
<evidence type="ECO:0000313" key="10">
    <source>
        <dbReference type="RefSeq" id="XP_022240560.1"/>
    </source>
</evidence>
<dbReference type="RefSeq" id="XP_022240560.1">
    <property type="nucleotide sequence ID" value="XM_022384852.1"/>
</dbReference>
<feature type="compositionally biased region" description="Polar residues" evidence="7">
    <location>
        <begin position="740"/>
        <end position="757"/>
    </location>
</feature>
<feature type="region of interest" description="Disordered" evidence="7">
    <location>
        <begin position="1120"/>
        <end position="1156"/>
    </location>
</feature>
<feature type="compositionally biased region" description="Pro residues" evidence="7">
    <location>
        <begin position="1468"/>
        <end position="1479"/>
    </location>
</feature>
<dbReference type="CDD" id="cd14017">
    <property type="entry name" value="STKc_TTBK"/>
    <property type="match status" value="1"/>
</dbReference>
<dbReference type="GeneID" id="106458593"/>
<evidence type="ECO:0000256" key="2">
    <source>
        <dbReference type="ARBA" id="ARBA00022679"/>
    </source>
</evidence>
<feature type="compositionally biased region" description="Polar residues" evidence="7">
    <location>
        <begin position="1499"/>
        <end position="1510"/>
    </location>
</feature>
<feature type="compositionally biased region" description="Basic and acidic residues" evidence="7">
    <location>
        <begin position="454"/>
        <end position="471"/>
    </location>
</feature>
<evidence type="ECO:0000256" key="4">
    <source>
        <dbReference type="ARBA" id="ARBA00022777"/>
    </source>
</evidence>
<feature type="compositionally biased region" description="Acidic residues" evidence="7">
    <location>
        <begin position="633"/>
        <end position="643"/>
    </location>
</feature>
<dbReference type="InterPro" id="IPR011009">
    <property type="entry name" value="Kinase-like_dom_sf"/>
</dbReference>
<feature type="compositionally biased region" description="Basic and acidic residues" evidence="7">
    <location>
        <begin position="568"/>
        <end position="577"/>
    </location>
</feature>
<keyword evidence="9" id="KW-1185">Reference proteome</keyword>
<feature type="compositionally biased region" description="Basic and acidic residues" evidence="7">
    <location>
        <begin position="700"/>
        <end position="711"/>
    </location>
</feature>
<dbReference type="SUPFAM" id="SSF56112">
    <property type="entry name" value="Protein kinase-like (PK-like)"/>
    <property type="match status" value="1"/>
</dbReference>
<reference evidence="10" key="1">
    <citation type="submission" date="2025-08" db="UniProtKB">
        <authorList>
            <consortium name="RefSeq"/>
        </authorList>
    </citation>
    <scope>IDENTIFICATION</scope>
    <source>
        <tissue evidence="10">Muscle</tissue>
    </source>
</reference>
<gene>
    <name evidence="10" type="primary">LOC106458593</name>
</gene>
<feature type="region of interest" description="Disordered" evidence="7">
    <location>
        <begin position="454"/>
        <end position="511"/>
    </location>
</feature>
<feature type="binding site" evidence="6">
    <location>
        <position position="72"/>
    </location>
    <ligand>
        <name>ATP</name>
        <dbReference type="ChEBI" id="CHEBI:30616"/>
    </ligand>
</feature>
<feature type="domain" description="Protein kinase" evidence="8">
    <location>
        <begin position="43"/>
        <end position="302"/>
    </location>
</feature>
<evidence type="ECO:0000313" key="9">
    <source>
        <dbReference type="Proteomes" id="UP000694941"/>
    </source>
</evidence>
<protein>
    <submittedName>
        <fullName evidence="10">Uncharacterized protein LOC106458593 isoform X1</fullName>
    </submittedName>
</protein>
<organism evidence="9 10">
    <name type="scientific">Limulus polyphemus</name>
    <name type="common">Atlantic horseshoe crab</name>
    <dbReference type="NCBI Taxonomy" id="6850"/>
    <lineage>
        <taxon>Eukaryota</taxon>
        <taxon>Metazoa</taxon>
        <taxon>Ecdysozoa</taxon>
        <taxon>Arthropoda</taxon>
        <taxon>Chelicerata</taxon>
        <taxon>Merostomata</taxon>
        <taxon>Xiphosura</taxon>
        <taxon>Limulidae</taxon>
        <taxon>Limulus</taxon>
    </lineage>
</organism>
<keyword evidence="1" id="KW-0723">Serine/threonine-protein kinase</keyword>
<dbReference type="PROSITE" id="PS00107">
    <property type="entry name" value="PROTEIN_KINASE_ATP"/>
    <property type="match status" value="1"/>
</dbReference>
<dbReference type="InterPro" id="IPR017441">
    <property type="entry name" value="Protein_kinase_ATP_BS"/>
</dbReference>
<sequence length="1510" mass="171391">MKLYICSGDGSTYDDEDKHCSSSPITMTSEDLLQPGHVVKERWKVVKKIGGGGFGEIYEGLDLVSKELVALKLESAKQAKQVLKMEVAVLKKLQGKDHVCRFIGCGRNDRFNYVVMQLQGKNLAELRRSQPRGAFSLSTTLRLGLQILRAIESIHEVGFLHRDVKPSNFSMGRQSQSCRKVYMLDFGLARQYVTASGEVRPPRAAAGFRGTVRYASINAHKNKEMGRHDDLWSLFYMLVEFVNGQLPWRKIKDKEQVGVMKEKYDHRLLLKHLPSDFRQFLDHVGNLDYYQRPDYNMLAGLFERCMKRRGVRSSDPFDWEKNYTDNSTTTTTTTPPPAIISKPVLPENALPGTHGTENMLEDNIMVSYEDQDGYHGTSKVRDEQMLQNRKVQVFVSPSLNKSVVPDNLCHVAIVQPTASTENNNNIVDKEEEADVEMEEPVVEKMDIEKEDVQNVKVRDERDSSCHHRDIRMVSADVHTVSEEQTEERPSSRRLSRSRRDPPKLPIGPIQEHEYISERPEINMESVQICDSEVNQQEQGNRVVATTQNEMSKHAPQVNTPVTELNLARETREQGQREPRHRRYHSGSRSRCRDYSFTQFAVAEDDNISALQQVTKGAAAAMTLVSKWQMSFDDSEETDNEMEDNVQVTSPEHRSIKRDPSGTSLHKNLSSVCVENGRAHNKRSSNEEKRIGNQLPSCKVKAKEAEEMKVQENKLLSPQMDQPKQELEVCKPKERRRPVSRQLSQQPADQSKQESNICELQRGRRPVQRSLSHPSKLPPDIPLDGINFENDNITNNRYVSLGGLPIPGSVPLGLPRVWSCPSFCFHIRSNLQPPLKQQASFDENVYEVDVMRNVAAKQSPEQSDHENNGERRASLPFICFNSHEKENRFDVVESEPVSKEKKIESMGAKGKYKTPNCNEKKEFVQDIKREGKSLKHIDGSNKENSKFVQKSNIPPSKGILKKPNVECFSSRDNCKEENLSTKKTFRVPVEEPAENFKKMQMESQNKLELETLDNDQGRVQVEEPSVYFDAPLPKEDDYFHNLQVTENKTLTKEKSSKISRGKIAQAPSREETEEEISREEFGTPPKEDQIQLFAVPRKKISVISLNELPEAFRLLGIKSSDASTSNNMSRGTSPPPNVSNELENIPSSHGGRNKHLPASRQSCEAFHEVLKTEHSGKELQKEIEILQKHCTNQLALVDSKKIGQSHYCSQMSSSRESMSGLSNQEKLAYVGGSQENQPSRIPVRLLESQKESMESEGPQASFQAHQRFLDVSREQRRPRSMIEGGVRCVANDGVKSYHSSKHAAVSPEDLTNTSLMSDRISKSAQKDRRSQSYKQGLASEDIRHEQITEYNKATQLKSSDHQYTDEEGPTFRRHRQILSDKDETELNSKFQRRRQRPATICEESRIPVPKGRQTFLDPNTHIYENCISSEKTASDSHQSSTKLMHIHTDRLLQQSSQKPVVLGAISRSPRPPPGDPPPNSCVPARRRRYRPLSPSDLVMTGSNSSCGNSPD</sequence>
<feature type="region of interest" description="Disordered" evidence="7">
    <location>
        <begin position="935"/>
        <end position="961"/>
    </location>
</feature>
<feature type="compositionally biased region" description="Polar residues" evidence="7">
    <location>
        <begin position="660"/>
        <end position="672"/>
    </location>
</feature>
<evidence type="ECO:0000256" key="6">
    <source>
        <dbReference type="PROSITE-ProRule" id="PRU10141"/>
    </source>
</evidence>
<evidence type="ECO:0000256" key="3">
    <source>
        <dbReference type="ARBA" id="ARBA00022741"/>
    </source>
</evidence>
<accession>A0ABM1SAA5</accession>
<dbReference type="Gene3D" id="1.10.510.10">
    <property type="entry name" value="Transferase(Phosphotransferase) domain 1"/>
    <property type="match status" value="1"/>
</dbReference>
<feature type="region of interest" description="Disordered" evidence="7">
    <location>
        <begin position="1461"/>
        <end position="1510"/>
    </location>
</feature>
<keyword evidence="4" id="KW-0418">Kinase</keyword>
<feature type="region of interest" description="Disordered" evidence="7">
    <location>
        <begin position="321"/>
        <end position="344"/>
    </location>
</feature>
<dbReference type="PROSITE" id="PS50011">
    <property type="entry name" value="PROTEIN_KINASE_DOM"/>
    <property type="match status" value="1"/>
</dbReference>
<dbReference type="InterPro" id="IPR047916">
    <property type="entry name" value="TTBK_Asator-like_STKc"/>
</dbReference>
<dbReference type="Pfam" id="PF00069">
    <property type="entry name" value="Pkinase"/>
    <property type="match status" value="1"/>
</dbReference>
<feature type="region of interest" description="Disordered" evidence="7">
    <location>
        <begin position="633"/>
        <end position="782"/>
    </location>
</feature>
<evidence type="ECO:0000256" key="5">
    <source>
        <dbReference type="ARBA" id="ARBA00022840"/>
    </source>
</evidence>
<feature type="compositionally biased region" description="Basic residues" evidence="7">
    <location>
        <begin position="578"/>
        <end position="587"/>
    </location>
</feature>
<name>A0ABM1SAA5_LIMPO</name>
<dbReference type="PANTHER" id="PTHR11909">
    <property type="entry name" value="CASEIN KINASE-RELATED"/>
    <property type="match status" value="1"/>
</dbReference>
<feature type="compositionally biased region" description="Basic and acidic residues" evidence="7">
    <location>
        <begin position="722"/>
        <end position="731"/>
    </location>
</feature>
<feature type="region of interest" description="Disordered" evidence="7">
    <location>
        <begin position="1319"/>
        <end position="1340"/>
    </location>
</feature>
<dbReference type="SMART" id="SM00220">
    <property type="entry name" value="S_TKc"/>
    <property type="match status" value="1"/>
</dbReference>
<evidence type="ECO:0000259" key="8">
    <source>
        <dbReference type="PROSITE" id="PS50011"/>
    </source>
</evidence>
<keyword evidence="3 6" id="KW-0547">Nucleotide-binding</keyword>
<dbReference type="InterPro" id="IPR000719">
    <property type="entry name" value="Prot_kinase_dom"/>
</dbReference>